<evidence type="ECO:0000259" key="5">
    <source>
        <dbReference type="PROSITE" id="PS50059"/>
    </source>
</evidence>
<evidence type="ECO:0000256" key="1">
    <source>
        <dbReference type="ARBA" id="ARBA00000971"/>
    </source>
</evidence>
<evidence type="ECO:0000313" key="6">
    <source>
        <dbReference type="EMBL" id="SNS41448.1"/>
    </source>
</evidence>
<keyword evidence="3 4" id="KW-0413">Isomerase</keyword>
<dbReference type="NCBIfam" id="TIGR03516">
    <property type="entry name" value="ppisom_GldI"/>
    <property type="match status" value="1"/>
</dbReference>
<dbReference type="GO" id="GO:0003755">
    <property type="term" value="F:peptidyl-prolyl cis-trans isomerase activity"/>
    <property type="evidence" value="ECO:0007669"/>
    <property type="project" value="UniProtKB-UniRule"/>
</dbReference>
<dbReference type="Pfam" id="PF00254">
    <property type="entry name" value="FKBP_C"/>
    <property type="match status" value="1"/>
</dbReference>
<accession>A0A239EB31</accession>
<comment type="similarity">
    <text evidence="4">Belongs to the FKBP-type PPIase family.</text>
</comment>
<dbReference type="EMBL" id="FZNY01000015">
    <property type="protein sequence ID" value="SNS41448.1"/>
    <property type="molecule type" value="Genomic_DNA"/>
</dbReference>
<dbReference type="AlphaFoldDB" id="A0A239EB31"/>
<organism evidence="6 7">
    <name type="scientific">Dokdonia pacifica</name>
    <dbReference type="NCBI Taxonomy" id="1627892"/>
    <lineage>
        <taxon>Bacteria</taxon>
        <taxon>Pseudomonadati</taxon>
        <taxon>Bacteroidota</taxon>
        <taxon>Flavobacteriia</taxon>
        <taxon>Flavobacteriales</taxon>
        <taxon>Flavobacteriaceae</taxon>
        <taxon>Dokdonia</taxon>
    </lineage>
</organism>
<reference evidence="6 7" key="1">
    <citation type="submission" date="2017-06" db="EMBL/GenBank/DDBJ databases">
        <authorList>
            <person name="Kim H.J."/>
            <person name="Triplett B.A."/>
        </authorList>
    </citation>
    <scope>NUCLEOTIDE SEQUENCE [LARGE SCALE GENOMIC DNA]</scope>
    <source>
        <strain evidence="6 7">DSM 25597</strain>
    </source>
</reference>
<proteinExistence type="inferred from homology"/>
<dbReference type="RefSeq" id="WP_089374107.1">
    <property type="nucleotide sequence ID" value="NZ_BMEP01000005.1"/>
</dbReference>
<comment type="catalytic activity">
    <reaction evidence="1 3 4">
        <text>[protein]-peptidylproline (omega=180) = [protein]-peptidylproline (omega=0)</text>
        <dbReference type="Rhea" id="RHEA:16237"/>
        <dbReference type="Rhea" id="RHEA-COMP:10747"/>
        <dbReference type="Rhea" id="RHEA-COMP:10748"/>
        <dbReference type="ChEBI" id="CHEBI:83833"/>
        <dbReference type="ChEBI" id="CHEBI:83834"/>
        <dbReference type="EC" id="5.2.1.8"/>
    </reaction>
</comment>
<evidence type="ECO:0000256" key="3">
    <source>
        <dbReference type="PROSITE-ProRule" id="PRU00277"/>
    </source>
</evidence>
<dbReference type="PROSITE" id="PS50059">
    <property type="entry name" value="FKBP_PPIASE"/>
    <property type="match status" value="1"/>
</dbReference>
<keyword evidence="2 3" id="KW-0697">Rotamase</keyword>
<sequence>MKKGITFITIILCLLACKEPEARRPISQKTGSYITESIERNKELIAAEEIIIKKRIEKDTSTTYLSSESGFWYTYVTQDSTNTRTPKKGDIVNVLYDLQTLSGKTILSKEEIGVQAIKVDQSNQELISGIRDGIKLLKEGETITFLFPSHKAYGYYGFEDKIGSNIPIRSTVTLLSIKDNEPK</sequence>
<evidence type="ECO:0000256" key="2">
    <source>
        <dbReference type="ARBA" id="ARBA00023110"/>
    </source>
</evidence>
<dbReference type="InterPro" id="IPR019869">
    <property type="entry name" value="Motility-assoc_PPIase_GldI"/>
</dbReference>
<name>A0A239EB31_9FLAO</name>
<dbReference type="OrthoDB" id="1093155at2"/>
<protein>
    <recommendedName>
        <fullName evidence="4">Peptidyl-prolyl cis-trans isomerase</fullName>
        <ecNumber evidence="4">5.2.1.8</ecNumber>
    </recommendedName>
</protein>
<evidence type="ECO:0000313" key="7">
    <source>
        <dbReference type="Proteomes" id="UP000198379"/>
    </source>
</evidence>
<dbReference type="Proteomes" id="UP000198379">
    <property type="component" value="Unassembled WGS sequence"/>
</dbReference>
<dbReference type="EC" id="5.2.1.8" evidence="4"/>
<evidence type="ECO:0000256" key="4">
    <source>
        <dbReference type="RuleBase" id="RU003915"/>
    </source>
</evidence>
<dbReference type="InterPro" id="IPR001179">
    <property type="entry name" value="PPIase_FKBP_dom"/>
</dbReference>
<feature type="domain" description="PPIase FKBP-type" evidence="5">
    <location>
        <begin position="89"/>
        <end position="178"/>
    </location>
</feature>
<gene>
    <name evidence="6" type="ORF">SAMN06265376_11525</name>
</gene>
<keyword evidence="7" id="KW-1185">Reference proteome</keyword>
<dbReference type="Gene3D" id="3.10.50.40">
    <property type="match status" value="1"/>
</dbReference>
<dbReference type="InterPro" id="IPR046357">
    <property type="entry name" value="PPIase_dom_sf"/>
</dbReference>
<dbReference type="SUPFAM" id="SSF54534">
    <property type="entry name" value="FKBP-like"/>
    <property type="match status" value="1"/>
</dbReference>